<dbReference type="PANTHER" id="PTHR13318">
    <property type="entry name" value="PARTNER OF PAIRED, ISOFORM B-RELATED"/>
    <property type="match status" value="1"/>
</dbReference>
<name>A0ABR1JSY9_9AGAR</name>
<evidence type="ECO:0008006" key="5">
    <source>
        <dbReference type="Google" id="ProtNLM"/>
    </source>
</evidence>
<comment type="caution">
    <text evidence="3">The sequence shown here is derived from an EMBL/GenBank/DDBJ whole genome shotgun (WGS) entry which is preliminary data.</text>
</comment>
<dbReference type="SUPFAM" id="SSF52047">
    <property type="entry name" value="RNI-like"/>
    <property type="match status" value="1"/>
</dbReference>
<dbReference type="EMBL" id="JBANRG010000009">
    <property type="protein sequence ID" value="KAK7463772.1"/>
    <property type="molecule type" value="Genomic_DNA"/>
</dbReference>
<protein>
    <recommendedName>
        <fullName evidence="5">RNI-like protein</fullName>
    </recommendedName>
</protein>
<dbReference type="InterPro" id="IPR006553">
    <property type="entry name" value="Leu-rich_rpt_Cys-con_subtyp"/>
</dbReference>
<dbReference type="SMART" id="SM00367">
    <property type="entry name" value="LRR_CC"/>
    <property type="match status" value="6"/>
</dbReference>
<feature type="compositionally biased region" description="Low complexity" evidence="1">
    <location>
        <begin position="28"/>
        <end position="37"/>
    </location>
</feature>
<evidence type="ECO:0000313" key="4">
    <source>
        <dbReference type="Proteomes" id="UP001498398"/>
    </source>
</evidence>
<organism evidence="3 4">
    <name type="scientific">Marasmiellus scandens</name>
    <dbReference type="NCBI Taxonomy" id="2682957"/>
    <lineage>
        <taxon>Eukaryota</taxon>
        <taxon>Fungi</taxon>
        <taxon>Dikarya</taxon>
        <taxon>Basidiomycota</taxon>
        <taxon>Agaricomycotina</taxon>
        <taxon>Agaricomycetes</taxon>
        <taxon>Agaricomycetidae</taxon>
        <taxon>Agaricales</taxon>
        <taxon>Marasmiineae</taxon>
        <taxon>Omphalotaceae</taxon>
        <taxon>Marasmiellus</taxon>
    </lineage>
</organism>
<dbReference type="InterPro" id="IPR032675">
    <property type="entry name" value="LRR_dom_sf"/>
</dbReference>
<gene>
    <name evidence="3" type="ORF">VKT23_005710</name>
    <name evidence="2" type="ORF">VKT23_007111</name>
</gene>
<sequence length="506" mass="55683">MSSRKRQKTSRAFGAPSEADNPVQNLPSSSSSSSRTLPLKTVPTLTTLCARRFVSQFIKLRSNLQLWDLTTHYLKLLPEAIVPKLFTMIRGSHLATYIPHEIIVTYFLQGPSLTLTDSLPGVNKNTVLSIGRINPHLRELELSGFAKFADETFASTISHLNSLRSLVLRGCTRVSNKTVDTIIKSCPELRIINLNYTSVTPLSVAALVTSCHELEVLKLAGISNWTDATFAKFTSALDEKTCLPNLHTLKLRELSLSDNSLATFVSLCPTLKRLDVSFTLIKHPQIVISDKPPALEKLSLTSTAVTGTDLVSTIVQLPHLKTLSLGALGVRQSSKASISNSSAMSMNDSTLRNLVDILEGFQQLQSINLVSNTKLGGSSRVDSALFDFIRRVGRKCQYLNLSNLSSLRSDDLAALLPLDDQDDVPSLRTLVLNNVSIDDDASAFLACCCNLSRLEISGTKLTKQGVFAIIDSCPELQYLDVTSCRGISITDRRRIFDVWKEERKDE</sequence>
<evidence type="ECO:0000256" key="1">
    <source>
        <dbReference type="SAM" id="MobiDB-lite"/>
    </source>
</evidence>
<dbReference type="Proteomes" id="UP001498398">
    <property type="component" value="Unassembled WGS sequence"/>
</dbReference>
<evidence type="ECO:0000313" key="2">
    <source>
        <dbReference type="EMBL" id="KAK7463772.1"/>
    </source>
</evidence>
<accession>A0ABR1JSY9</accession>
<reference evidence="3 4" key="1">
    <citation type="submission" date="2024-01" db="EMBL/GenBank/DDBJ databases">
        <title>A draft genome for the cacao thread blight pathogen Marasmiellus scandens.</title>
        <authorList>
            <person name="Baruah I.K."/>
            <person name="Leung J."/>
            <person name="Bukari Y."/>
            <person name="Amoako-Attah I."/>
            <person name="Meinhardt L.W."/>
            <person name="Bailey B.A."/>
            <person name="Cohen S.P."/>
        </authorList>
    </citation>
    <scope>NUCLEOTIDE SEQUENCE [LARGE SCALE GENOMIC DNA]</scope>
    <source>
        <strain evidence="3 4">GH-19</strain>
    </source>
</reference>
<dbReference type="EMBL" id="JBANRG010000006">
    <property type="protein sequence ID" value="KAK7465739.1"/>
    <property type="molecule type" value="Genomic_DNA"/>
</dbReference>
<proteinExistence type="predicted"/>
<keyword evidence="4" id="KW-1185">Reference proteome</keyword>
<feature type="region of interest" description="Disordered" evidence="1">
    <location>
        <begin position="1"/>
        <end position="37"/>
    </location>
</feature>
<dbReference type="Gene3D" id="3.80.10.10">
    <property type="entry name" value="Ribonuclease Inhibitor"/>
    <property type="match status" value="3"/>
</dbReference>
<evidence type="ECO:0000313" key="3">
    <source>
        <dbReference type="EMBL" id="KAK7465739.1"/>
    </source>
</evidence>